<keyword evidence="3" id="KW-1185">Reference proteome</keyword>
<evidence type="ECO:0000256" key="1">
    <source>
        <dbReference type="SAM" id="MobiDB-lite"/>
    </source>
</evidence>
<feature type="compositionally biased region" description="Basic and acidic residues" evidence="1">
    <location>
        <begin position="151"/>
        <end position="170"/>
    </location>
</feature>
<dbReference type="EMBL" id="CP111014">
    <property type="protein sequence ID" value="WAQ97817.1"/>
    <property type="molecule type" value="Genomic_DNA"/>
</dbReference>
<proteinExistence type="predicted"/>
<protein>
    <recommendedName>
        <fullName evidence="4">B box-type domain-containing protein</fullName>
    </recommendedName>
</protein>
<dbReference type="Proteomes" id="UP001164746">
    <property type="component" value="Chromosome 3"/>
</dbReference>
<evidence type="ECO:0000313" key="3">
    <source>
        <dbReference type="Proteomes" id="UP001164746"/>
    </source>
</evidence>
<reference evidence="2" key="1">
    <citation type="submission" date="2022-11" db="EMBL/GenBank/DDBJ databases">
        <title>Centuries of genome instability and evolution in soft-shell clam transmissible cancer (bioRxiv).</title>
        <authorList>
            <person name="Hart S.F.M."/>
            <person name="Yonemitsu M.A."/>
            <person name="Giersch R.M."/>
            <person name="Beal B.F."/>
            <person name="Arriagada G."/>
            <person name="Davis B.W."/>
            <person name="Ostrander E.A."/>
            <person name="Goff S.P."/>
            <person name="Metzger M.J."/>
        </authorList>
    </citation>
    <scope>NUCLEOTIDE SEQUENCE</scope>
    <source>
        <strain evidence="2">MELC-2E11</strain>
        <tissue evidence="2">Siphon/mantle</tissue>
    </source>
</reference>
<evidence type="ECO:0000313" key="2">
    <source>
        <dbReference type="EMBL" id="WAQ97817.1"/>
    </source>
</evidence>
<feature type="compositionally biased region" description="Low complexity" evidence="1">
    <location>
        <begin position="220"/>
        <end position="236"/>
    </location>
</feature>
<feature type="region of interest" description="Disordered" evidence="1">
    <location>
        <begin position="212"/>
        <end position="236"/>
    </location>
</feature>
<dbReference type="Gene3D" id="3.30.160.60">
    <property type="entry name" value="Classic Zinc Finger"/>
    <property type="match status" value="1"/>
</dbReference>
<feature type="region of interest" description="Disordered" evidence="1">
    <location>
        <begin position="151"/>
        <end position="179"/>
    </location>
</feature>
<evidence type="ECO:0008006" key="4">
    <source>
        <dbReference type="Google" id="ProtNLM"/>
    </source>
</evidence>
<organism evidence="2 3">
    <name type="scientific">Mya arenaria</name>
    <name type="common">Soft-shell clam</name>
    <dbReference type="NCBI Taxonomy" id="6604"/>
    <lineage>
        <taxon>Eukaryota</taxon>
        <taxon>Metazoa</taxon>
        <taxon>Spiralia</taxon>
        <taxon>Lophotrochozoa</taxon>
        <taxon>Mollusca</taxon>
        <taxon>Bivalvia</taxon>
        <taxon>Autobranchia</taxon>
        <taxon>Heteroconchia</taxon>
        <taxon>Euheterodonta</taxon>
        <taxon>Imparidentia</taxon>
        <taxon>Neoheterodontei</taxon>
        <taxon>Myida</taxon>
        <taxon>Myoidea</taxon>
        <taxon>Myidae</taxon>
        <taxon>Mya</taxon>
    </lineage>
</organism>
<accession>A0ABY7DM60</accession>
<name>A0ABY7DM60_MYAAR</name>
<dbReference type="SUPFAM" id="SSF57845">
    <property type="entry name" value="B-box zinc-binding domain"/>
    <property type="match status" value="1"/>
</dbReference>
<sequence>METINDSIIMKRTVMSQLDKGQPTCLIHPDVTSQVLCRDHQALLCVQCYLDGHKTCDIIDVHDVKRMGSRYGRLACELIVMKERVSAAEAAREGMFLRAEQERERLETQMSTVLQRLQGKLDEMKAASRQEMQRQLNDRLKVAKRTKQRLEGLTERLREGDGQIDSEGRLSRGGSGDDTPHVRFVLSKHLQDVLGSKDRPFGDFHVHLLASRKHPDVQKTSSPSPRRTYSRQYSQK</sequence>
<gene>
    <name evidence="2" type="ORF">MAR_022190</name>
</gene>
<dbReference type="CDD" id="cd19756">
    <property type="entry name" value="Bbox2"/>
    <property type="match status" value="1"/>
</dbReference>